<dbReference type="EMBL" id="GGEC01058898">
    <property type="protein sequence ID" value="MBX39382.1"/>
    <property type="molecule type" value="Transcribed_RNA"/>
</dbReference>
<proteinExistence type="predicted"/>
<reference evidence="1" key="1">
    <citation type="submission" date="2018-02" db="EMBL/GenBank/DDBJ databases">
        <title>Rhizophora mucronata_Transcriptome.</title>
        <authorList>
            <person name="Meera S.P."/>
            <person name="Sreeshan A."/>
            <person name="Augustine A."/>
        </authorList>
    </citation>
    <scope>NUCLEOTIDE SEQUENCE</scope>
    <source>
        <tissue evidence="1">Leaf</tissue>
    </source>
</reference>
<protein>
    <submittedName>
        <fullName evidence="1">Uncharacterized protein</fullName>
    </submittedName>
</protein>
<name>A0A2P2NA80_RHIMU</name>
<evidence type="ECO:0000313" key="1">
    <source>
        <dbReference type="EMBL" id="MBX39382.1"/>
    </source>
</evidence>
<accession>A0A2P2NA80</accession>
<organism evidence="1">
    <name type="scientific">Rhizophora mucronata</name>
    <name type="common">Asiatic mangrove</name>
    <dbReference type="NCBI Taxonomy" id="61149"/>
    <lineage>
        <taxon>Eukaryota</taxon>
        <taxon>Viridiplantae</taxon>
        <taxon>Streptophyta</taxon>
        <taxon>Embryophyta</taxon>
        <taxon>Tracheophyta</taxon>
        <taxon>Spermatophyta</taxon>
        <taxon>Magnoliopsida</taxon>
        <taxon>eudicotyledons</taxon>
        <taxon>Gunneridae</taxon>
        <taxon>Pentapetalae</taxon>
        <taxon>rosids</taxon>
        <taxon>fabids</taxon>
        <taxon>Malpighiales</taxon>
        <taxon>Rhizophoraceae</taxon>
        <taxon>Rhizophora</taxon>
    </lineage>
</organism>
<sequence>MYKTQFKTDQEHQNLCKNETFFFFFLFPSLFLRKKIQRRPRFYILFLF</sequence>
<dbReference type="AlphaFoldDB" id="A0A2P2NA80"/>